<dbReference type="EMBL" id="DSVL01000207">
    <property type="protein sequence ID" value="HFH29192.1"/>
    <property type="molecule type" value="Genomic_DNA"/>
</dbReference>
<comment type="caution">
    <text evidence="1">The sequence shown here is derived from an EMBL/GenBank/DDBJ whole genome shotgun (WGS) entry which is preliminary data.</text>
</comment>
<dbReference type="CDD" id="cd02440">
    <property type="entry name" value="AdoMet_MTases"/>
    <property type="match status" value="1"/>
</dbReference>
<dbReference type="GO" id="GO:0008168">
    <property type="term" value="F:methyltransferase activity"/>
    <property type="evidence" value="ECO:0007669"/>
    <property type="project" value="UniProtKB-KW"/>
</dbReference>
<dbReference type="PANTHER" id="PTHR43861:SF6">
    <property type="entry name" value="METHYLTRANSFERASE TYPE 11"/>
    <property type="match status" value="1"/>
</dbReference>
<dbReference type="PANTHER" id="PTHR43861">
    <property type="entry name" value="TRANS-ACONITATE 2-METHYLTRANSFERASE-RELATED"/>
    <property type="match status" value="1"/>
</dbReference>
<dbReference type="Gene3D" id="3.40.50.150">
    <property type="entry name" value="Vaccinia Virus protein VP39"/>
    <property type="match status" value="1"/>
</dbReference>
<dbReference type="SUPFAM" id="SSF53335">
    <property type="entry name" value="S-adenosyl-L-methionine-dependent methyltransferases"/>
    <property type="match status" value="1"/>
</dbReference>
<protein>
    <submittedName>
        <fullName evidence="1">Class I SAM-dependent methyltransferase</fullName>
    </submittedName>
</protein>
<dbReference type="Pfam" id="PF13489">
    <property type="entry name" value="Methyltransf_23"/>
    <property type="match status" value="1"/>
</dbReference>
<name>A0A7C3E1U4_9SPIR</name>
<gene>
    <name evidence="1" type="ORF">ENS59_06725</name>
</gene>
<accession>A0A7C3E1U4</accession>
<evidence type="ECO:0000313" key="1">
    <source>
        <dbReference type="EMBL" id="HFH29192.1"/>
    </source>
</evidence>
<dbReference type="AlphaFoldDB" id="A0A7C3E1U4"/>
<dbReference type="InterPro" id="IPR029063">
    <property type="entry name" value="SAM-dependent_MTases_sf"/>
</dbReference>
<sequence length="293" mass="32714">MQDVKTWSTPVIQERKRIIPCVLCGSTSFLPALECEGFSYVRCRVCSLVQQNPQPDREAIEARYGEHSSQAYLQYELANEAAFLKLQQMGLKDGGFFNLEAQSFNQTTCKPRVLDIGCATGALLAWLRDRGWDCAGIELCGPAADYARDVRKLHIITGTIENAQLPDNSVDVALASHVIEHVNNPKSFVTEIYRCLKPGGYVFITTPSIDGFQARLFGSRWRSAIFDHLYLFSKKTLRTLLEEAGFMVERTVSWGGLAKGTAPGPVKNLADRLAKRFNRGDVVLMRCRKASVQ</sequence>
<reference evidence="1" key="1">
    <citation type="journal article" date="2020" name="mSystems">
        <title>Genome- and Community-Level Interaction Insights into Carbon Utilization and Element Cycling Functions of Hydrothermarchaeota in Hydrothermal Sediment.</title>
        <authorList>
            <person name="Zhou Z."/>
            <person name="Liu Y."/>
            <person name="Xu W."/>
            <person name="Pan J."/>
            <person name="Luo Z.H."/>
            <person name="Li M."/>
        </authorList>
    </citation>
    <scope>NUCLEOTIDE SEQUENCE [LARGE SCALE GENOMIC DNA]</scope>
    <source>
        <strain evidence="1">SpSt-503</strain>
    </source>
</reference>
<dbReference type="GO" id="GO:0032259">
    <property type="term" value="P:methylation"/>
    <property type="evidence" value="ECO:0007669"/>
    <property type="project" value="UniProtKB-KW"/>
</dbReference>
<keyword evidence="1" id="KW-0808">Transferase</keyword>
<keyword evidence="1" id="KW-0489">Methyltransferase</keyword>
<proteinExistence type="predicted"/>
<organism evidence="1">
    <name type="scientific">Gracilinema caldarium</name>
    <dbReference type="NCBI Taxonomy" id="215591"/>
    <lineage>
        <taxon>Bacteria</taxon>
        <taxon>Pseudomonadati</taxon>
        <taxon>Spirochaetota</taxon>
        <taxon>Spirochaetia</taxon>
        <taxon>Spirochaetales</taxon>
        <taxon>Breznakiellaceae</taxon>
        <taxon>Gracilinema</taxon>
    </lineage>
</organism>